<keyword evidence="1" id="KW-0812">Transmembrane</keyword>
<dbReference type="Proteomes" id="UP001276659">
    <property type="component" value="Unassembled WGS sequence"/>
</dbReference>
<dbReference type="Pfam" id="PF11735">
    <property type="entry name" value="CAP59_mtransfer"/>
    <property type="match status" value="1"/>
</dbReference>
<proteinExistence type="predicted"/>
<keyword evidence="1" id="KW-1133">Transmembrane helix</keyword>
<name>A0AAD9YXS4_9LECA</name>
<evidence type="ECO:0000313" key="2">
    <source>
        <dbReference type="EMBL" id="KAK3166652.1"/>
    </source>
</evidence>
<evidence type="ECO:0000313" key="3">
    <source>
        <dbReference type="Proteomes" id="UP001276659"/>
    </source>
</evidence>
<dbReference type="InterPro" id="IPR021047">
    <property type="entry name" value="Mannosyltransferase_CMT1"/>
</dbReference>
<evidence type="ECO:0008006" key="4">
    <source>
        <dbReference type="Google" id="ProtNLM"/>
    </source>
</evidence>
<reference evidence="2" key="1">
    <citation type="submission" date="2022-11" db="EMBL/GenBank/DDBJ databases">
        <title>Chromosomal genome sequence assembly and mating type (MAT) locus characterization of the leprose asexual lichenized fungus Lepraria neglecta (Nyl.) Erichsen.</title>
        <authorList>
            <person name="Allen J.L."/>
            <person name="Pfeffer B."/>
        </authorList>
    </citation>
    <scope>NUCLEOTIDE SEQUENCE</scope>
    <source>
        <strain evidence="2">Allen 5258</strain>
    </source>
</reference>
<evidence type="ECO:0000256" key="1">
    <source>
        <dbReference type="SAM" id="Phobius"/>
    </source>
</evidence>
<dbReference type="PANTHER" id="PTHR34144:SF7">
    <property type="entry name" value="EXPORT PROTEIN (CAP59), PUTATIVE (AFU_ORTHOLOGUE AFUA_7G05020)-RELATED"/>
    <property type="match status" value="1"/>
</dbReference>
<dbReference type="EMBL" id="JASNWA010000011">
    <property type="protein sequence ID" value="KAK3166652.1"/>
    <property type="molecule type" value="Genomic_DNA"/>
</dbReference>
<dbReference type="AlphaFoldDB" id="A0AAD9YXS4"/>
<accession>A0AAD9YXS4</accession>
<organism evidence="2 3">
    <name type="scientific">Lepraria neglecta</name>
    <dbReference type="NCBI Taxonomy" id="209136"/>
    <lineage>
        <taxon>Eukaryota</taxon>
        <taxon>Fungi</taxon>
        <taxon>Dikarya</taxon>
        <taxon>Ascomycota</taxon>
        <taxon>Pezizomycotina</taxon>
        <taxon>Lecanoromycetes</taxon>
        <taxon>OSLEUM clade</taxon>
        <taxon>Lecanoromycetidae</taxon>
        <taxon>Lecanorales</taxon>
        <taxon>Lecanorineae</taxon>
        <taxon>Stereocaulaceae</taxon>
        <taxon>Lepraria</taxon>
    </lineage>
</organism>
<sequence length="401" mass="46173">MSSFRKTSRSRFWRGALVLLGVIFAIDIIRLSWNGSHRHPNTSIGIPTPTPSIYIASIFWNSAAILHSNWNNAILDLAEKLGADNIYISIYESGSWDESKQILRQLESVLINRGIRHRIILDEITHQDDIARPPAAEGWVKTPRGMTELRRIPYLSKLRNKTLEPLAELAANGTTFDKVLFLNDVAFTIQDVWNLLATNNGDFAAACSLDFSKPPKFYDTFALRDIEGHERLMMTYPYFRSRESRSAMVSHRPVPVQSCWNGMVAFDSSPFYRASPLRFRGISDSLAIHHLEGSECCLIHADNPQSPLKGVWLNPNVRVGYDPNAYAVVHTMEPWPSLYDRLIGLWENRIRRWVTTVWFKEWVVRNRIKKWAKEDRNRRESGPHCLINEMQVLVYNGWAHV</sequence>
<comment type="caution">
    <text evidence="2">The sequence shown here is derived from an EMBL/GenBank/DDBJ whole genome shotgun (WGS) entry which is preliminary data.</text>
</comment>
<gene>
    <name evidence="2" type="ORF">OEA41_009777</name>
</gene>
<dbReference type="PANTHER" id="PTHR34144">
    <property type="entry name" value="CHROMOSOME 8, WHOLE GENOME SHOTGUN SEQUENCE"/>
    <property type="match status" value="1"/>
</dbReference>
<keyword evidence="3" id="KW-1185">Reference proteome</keyword>
<protein>
    <recommendedName>
        <fullName evidence="4">Glycosyltransferase family 69 protein</fullName>
    </recommendedName>
</protein>
<keyword evidence="1" id="KW-0472">Membrane</keyword>
<feature type="transmembrane region" description="Helical" evidence="1">
    <location>
        <begin position="12"/>
        <end position="33"/>
    </location>
</feature>